<keyword evidence="3" id="KW-1185">Reference proteome</keyword>
<proteinExistence type="predicted"/>
<gene>
    <name evidence="2" type="ORF">DUNSADRAFT_64</name>
</gene>
<feature type="compositionally biased region" description="Polar residues" evidence="1">
    <location>
        <begin position="389"/>
        <end position="398"/>
    </location>
</feature>
<evidence type="ECO:0000313" key="3">
    <source>
        <dbReference type="Proteomes" id="UP000815325"/>
    </source>
</evidence>
<feature type="region of interest" description="Disordered" evidence="1">
    <location>
        <begin position="389"/>
        <end position="417"/>
    </location>
</feature>
<sequence length="481" mass="49445">MLLRVHQNLLDGYGTDSTRLLVGIRSPGGIALFDAVYATTVADAAAALSLLPFGTCLAGAFAPTRQSALQAIEACELHRLAGNCPGPMVVAHPCSLDGSKEWKTAFELQHAPGATSDQLPQNAVQGLHAASPEGIAKELGLSILRCHVTLPLDVYSEVDQVNGSPPSTSQPGLGSQGTQHHQGPSFLKALSCGVAGLEHRLASASSAFVATRPDGQRLVLTPSGSQGTLADINTGVHLPGRSTSAAPSPTSATDSVSTGSNYRPGCEIAFSLEPFSAGASGASSWCNLGQASSPPAAAKSQEPKKEGLGVGGANTGNGSPMNLQGSNSSSNSNEAPLFLYRPVAAGPQGKSYMHSQSQVALDVLMYLPSSTPLFHLCWTGYSMASSSTNTTKTTFPNASSTGSNGSGSTSSSSSSSTCGAMTAALTRQLAVAHTILSQQGYLSDVTAHHFLPPRRTHHVTTLYPKKSADAELNEAKLASHR</sequence>
<comment type="caution">
    <text evidence="2">The sequence shown here is derived from an EMBL/GenBank/DDBJ whole genome shotgun (WGS) entry which is preliminary data.</text>
</comment>
<dbReference type="EMBL" id="MU069445">
    <property type="protein sequence ID" value="KAF5843262.1"/>
    <property type="molecule type" value="Genomic_DNA"/>
</dbReference>
<evidence type="ECO:0000313" key="2">
    <source>
        <dbReference type="EMBL" id="KAF5843262.1"/>
    </source>
</evidence>
<feature type="region of interest" description="Disordered" evidence="1">
    <location>
        <begin position="291"/>
        <end position="332"/>
    </location>
</feature>
<organism evidence="2 3">
    <name type="scientific">Dunaliella salina</name>
    <name type="common">Green alga</name>
    <name type="synonym">Protococcus salinus</name>
    <dbReference type="NCBI Taxonomy" id="3046"/>
    <lineage>
        <taxon>Eukaryota</taxon>
        <taxon>Viridiplantae</taxon>
        <taxon>Chlorophyta</taxon>
        <taxon>core chlorophytes</taxon>
        <taxon>Chlorophyceae</taxon>
        <taxon>CS clade</taxon>
        <taxon>Chlamydomonadales</taxon>
        <taxon>Dunaliellaceae</taxon>
        <taxon>Dunaliella</taxon>
    </lineage>
</organism>
<protein>
    <submittedName>
        <fullName evidence="2">Uncharacterized protein</fullName>
    </submittedName>
</protein>
<feature type="region of interest" description="Disordered" evidence="1">
    <location>
        <begin position="238"/>
        <end position="259"/>
    </location>
</feature>
<reference evidence="2" key="1">
    <citation type="submission" date="2017-08" db="EMBL/GenBank/DDBJ databases">
        <authorList>
            <person name="Polle J.E."/>
            <person name="Barry K."/>
            <person name="Cushman J."/>
            <person name="Schmutz J."/>
            <person name="Tran D."/>
            <person name="Hathwaick L.T."/>
            <person name="Yim W.C."/>
            <person name="Jenkins J."/>
            <person name="Mckie-Krisberg Z.M."/>
            <person name="Prochnik S."/>
            <person name="Lindquist E."/>
            <person name="Dockter R.B."/>
            <person name="Adam C."/>
            <person name="Molina H."/>
            <person name="Bunkerborg J."/>
            <person name="Jin E."/>
            <person name="Buchheim M."/>
            <person name="Magnuson J."/>
        </authorList>
    </citation>
    <scope>NUCLEOTIDE SEQUENCE</scope>
    <source>
        <strain evidence="2">CCAP 19/18</strain>
    </source>
</reference>
<feature type="compositionally biased region" description="Low complexity" evidence="1">
    <location>
        <begin position="399"/>
        <end position="417"/>
    </location>
</feature>
<feature type="compositionally biased region" description="Low complexity" evidence="1">
    <location>
        <begin position="291"/>
        <end position="300"/>
    </location>
</feature>
<feature type="region of interest" description="Disordered" evidence="1">
    <location>
        <begin position="159"/>
        <end position="182"/>
    </location>
</feature>
<dbReference type="Proteomes" id="UP000815325">
    <property type="component" value="Unassembled WGS sequence"/>
</dbReference>
<feature type="compositionally biased region" description="Low complexity" evidence="1">
    <location>
        <begin position="242"/>
        <end position="258"/>
    </location>
</feature>
<name>A0ABQ7H8S7_DUNSA</name>
<accession>A0ABQ7H8S7</accession>
<evidence type="ECO:0000256" key="1">
    <source>
        <dbReference type="SAM" id="MobiDB-lite"/>
    </source>
</evidence>